<comment type="caution">
    <text evidence="1">The sequence shown here is derived from an EMBL/GenBank/DDBJ whole genome shotgun (WGS) entry which is preliminary data.</text>
</comment>
<dbReference type="EMBL" id="PGFA01000001">
    <property type="protein sequence ID" value="PJJ60020.1"/>
    <property type="molecule type" value="Genomic_DNA"/>
</dbReference>
<keyword evidence="2" id="KW-1185">Reference proteome</keyword>
<sequence length="66" mass="6576">MGGLLSGLFRTFGGGNPAAGTYGTAARPAGMGRKLATGALLAAGAAYLYNRNKNKGTSVPSFTPNL</sequence>
<gene>
    <name evidence="1" type="ORF">CLV45_1445</name>
</gene>
<reference evidence="1 2" key="1">
    <citation type="submission" date="2017-11" db="EMBL/GenBank/DDBJ databases">
        <title>Genomic Encyclopedia of Archaeal and Bacterial Type Strains, Phase II (KMG-II): From Individual Species to Whole Genera.</title>
        <authorList>
            <person name="Goeker M."/>
        </authorList>
    </citation>
    <scope>NUCLEOTIDE SEQUENCE [LARGE SCALE GENOMIC DNA]</scope>
    <source>
        <strain evidence="1 2">DSM 11115</strain>
    </source>
</reference>
<dbReference type="Proteomes" id="UP000228535">
    <property type="component" value="Unassembled WGS sequence"/>
</dbReference>
<dbReference type="AlphaFoldDB" id="A0A2M9BPY0"/>
<protein>
    <submittedName>
        <fullName evidence="1">Uncharacterized protein</fullName>
    </submittedName>
</protein>
<accession>A0A2M9BPY0</accession>
<evidence type="ECO:0000313" key="1">
    <source>
        <dbReference type="EMBL" id="PJJ60020.1"/>
    </source>
</evidence>
<evidence type="ECO:0000313" key="2">
    <source>
        <dbReference type="Proteomes" id="UP000228535"/>
    </source>
</evidence>
<name>A0A2M9BPY0_9BACT</name>
<proteinExistence type="predicted"/>
<organism evidence="1 2">
    <name type="scientific">Hymenobacter chitinivorans DSM 11115</name>
    <dbReference type="NCBI Taxonomy" id="1121954"/>
    <lineage>
        <taxon>Bacteria</taxon>
        <taxon>Pseudomonadati</taxon>
        <taxon>Bacteroidota</taxon>
        <taxon>Cytophagia</taxon>
        <taxon>Cytophagales</taxon>
        <taxon>Hymenobacteraceae</taxon>
        <taxon>Hymenobacter</taxon>
    </lineage>
</organism>